<keyword evidence="2" id="KW-1185">Reference proteome</keyword>
<proteinExistence type="predicted"/>
<dbReference type="InterPro" id="IPR045397">
    <property type="entry name" value="TumE-like"/>
</dbReference>
<evidence type="ECO:0000313" key="2">
    <source>
        <dbReference type="Proteomes" id="UP000602284"/>
    </source>
</evidence>
<dbReference type="EMBL" id="JAEQNB010000005">
    <property type="protein sequence ID" value="MBL0388322.1"/>
    <property type="molecule type" value="Genomic_DNA"/>
</dbReference>
<organism evidence="1 2">
    <name type="scientific">Tumebacillus amylolyticus</name>
    <dbReference type="NCBI Taxonomy" id="2801339"/>
    <lineage>
        <taxon>Bacteria</taxon>
        <taxon>Bacillati</taxon>
        <taxon>Bacillota</taxon>
        <taxon>Bacilli</taxon>
        <taxon>Bacillales</taxon>
        <taxon>Alicyclobacillaceae</taxon>
        <taxon>Tumebacillus</taxon>
    </lineage>
</organism>
<reference evidence="1 2" key="1">
    <citation type="submission" date="2021-01" db="EMBL/GenBank/DDBJ databases">
        <title>Tumebacillus sp. strain ITR2 16S ribosomal RNA gene Genome sequencing and assembly.</title>
        <authorList>
            <person name="Kang M."/>
        </authorList>
    </citation>
    <scope>NUCLEOTIDE SEQUENCE [LARGE SCALE GENOMIC DNA]</scope>
    <source>
        <strain evidence="1 2">ITR2</strain>
    </source>
</reference>
<sequence length="144" mass="16986">MADIEQDPSNFLFLETMFLDIIDNVRETDSTGMGSSFICARKTYILKNNTKLFVTEHYTKEGKIDHFYYDWVTNEKASRGILSFHSESHEEKAYRTSTEPFHIHTHEDTKLSNVSRLPNYNFHDLFSVLEYIRLFIYANQVLSQ</sequence>
<dbReference type="RefSeq" id="WP_201637131.1">
    <property type="nucleotide sequence ID" value="NZ_JAEQNB010000005.1"/>
</dbReference>
<comment type="caution">
    <text evidence="1">The sequence shown here is derived from an EMBL/GenBank/DDBJ whole genome shotgun (WGS) entry which is preliminary data.</text>
</comment>
<accession>A0ABS1JDF5</accession>
<evidence type="ECO:0000313" key="1">
    <source>
        <dbReference type="EMBL" id="MBL0388322.1"/>
    </source>
</evidence>
<gene>
    <name evidence="1" type="ORF">JJB07_17085</name>
</gene>
<name>A0ABS1JDF5_9BACL</name>
<dbReference type="Proteomes" id="UP000602284">
    <property type="component" value="Unassembled WGS sequence"/>
</dbReference>
<dbReference type="Pfam" id="PF20126">
    <property type="entry name" value="TumE"/>
    <property type="match status" value="1"/>
</dbReference>
<protein>
    <submittedName>
        <fullName evidence="1">Uncharacterized protein</fullName>
    </submittedName>
</protein>